<gene>
    <name evidence="2" type="ORF">DVH02_18620</name>
</gene>
<keyword evidence="1" id="KW-1133">Transmembrane helix</keyword>
<dbReference type="OrthoDB" id="3440574at2"/>
<dbReference type="Gene3D" id="3.40.50.2300">
    <property type="match status" value="2"/>
</dbReference>
<dbReference type="RefSeq" id="WP_114624948.1">
    <property type="nucleotide sequence ID" value="NZ_QQNA01000145.1"/>
</dbReference>
<protein>
    <submittedName>
        <fullName evidence="2">ABC transporter substrate-binding protein</fullName>
    </submittedName>
</protein>
<dbReference type="SUPFAM" id="SSF53822">
    <property type="entry name" value="Periplasmic binding protein-like I"/>
    <property type="match status" value="1"/>
</dbReference>
<organism evidence="2 3">
    <name type="scientific">Streptomyces corynorhini</name>
    <dbReference type="NCBI Taxonomy" id="2282652"/>
    <lineage>
        <taxon>Bacteria</taxon>
        <taxon>Bacillati</taxon>
        <taxon>Actinomycetota</taxon>
        <taxon>Actinomycetes</taxon>
        <taxon>Kitasatosporales</taxon>
        <taxon>Streptomycetaceae</taxon>
        <taxon>Streptomyces</taxon>
    </lineage>
</organism>
<evidence type="ECO:0000256" key="1">
    <source>
        <dbReference type="SAM" id="Phobius"/>
    </source>
</evidence>
<dbReference type="InterPro" id="IPR028082">
    <property type="entry name" value="Peripla_BP_I"/>
</dbReference>
<dbReference type="EMBL" id="QQNA01000145">
    <property type="protein sequence ID" value="RDG36629.1"/>
    <property type="molecule type" value="Genomic_DNA"/>
</dbReference>
<evidence type="ECO:0000313" key="2">
    <source>
        <dbReference type="EMBL" id="RDG36629.1"/>
    </source>
</evidence>
<name>A0A370B8D3_9ACTN</name>
<reference evidence="2 3" key="1">
    <citation type="submission" date="2018-07" db="EMBL/GenBank/DDBJ databases">
        <title>Streptomyces species from bats.</title>
        <authorList>
            <person name="Dunlap C."/>
        </authorList>
    </citation>
    <scope>NUCLEOTIDE SEQUENCE [LARGE SCALE GENOMIC DNA]</scope>
    <source>
        <strain evidence="2 3">AC230</strain>
    </source>
</reference>
<dbReference type="AlphaFoldDB" id="A0A370B8D3"/>
<accession>A0A370B8D3</accession>
<keyword evidence="3" id="KW-1185">Reference proteome</keyword>
<keyword evidence="1" id="KW-0472">Membrane</keyword>
<dbReference type="CDD" id="cd06268">
    <property type="entry name" value="PBP1_ABC_transporter_LIVBP-like"/>
    <property type="match status" value="1"/>
</dbReference>
<keyword evidence="1" id="KW-0812">Transmembrane</keyword>
<feature type="transmembrane region" description="Helical" evidence="1">
    <location>
        <begin position="21"/>
        <end position="40"/>
    </location>
</feature>
<proteinExistence type="predicted"/>
<dbReference type="Proteomes" id="UP000253741">
    <property type="component" value="Unassembled WGS sequence"/>
</dbReference>
<sequence>MTTSLADDLPDPDPRIPRWRLVAIGFVLVLLVGAGTGWLLRPESTDCAAGVKRVEAGDATRCVGLTDGTYPFTTDLRALFRLVEKENREVDQEAARSGGTPYVSVVYLMGMSPGPGDSKNTESVRHELEGAYTAQYEANHARSQGRSPRIKLLLADVGSRPAQSAYTLGQIQARLDRDRIVAVAGLGTSRIDTKGMVARLNSWNIASFGSVITADDLEESDGLVRVAPPNADEAAAAVQYLRSGTYAKAKVLIVKDSNKDDLYTRTLAEKFGAGFPKERLAAPEPMQYDSSKTPLATYFINQMPNLCLERPDVVYFAGRGRDLPDFLAPLAERQCSGSELTVVSGDDTSQVLQADGFNEVKQSLRKGNIKLVYTGLAHPGAWTEAPRFFEATAIAPFLTGGTFRTAFRDDKLDDGQAIMGYDAVRTAVKAIRKAVPLENSNQKIERKDVMQNLSLLYDANAVAGASGWISVKNNGSPMAKAIPIIEIDGTGTTTTRAVVSGNGTGTPYLPKSAHPG</sequence>
<comment type="caution">
    <text evidence="2">The sequence shown here is derived from an EMBL/GenBank/DDBJ whole genome shotgun (WGS) entry which is preliminary data.</text>
</comment>
<evidence type="ECO:0000313" key="3">
    <source>
        <dbReference type="Proteomes" id="UP000253741"/>
    </source>
</evidence>